<dbReference type="PANTHER" id="PTHR44936">
    <property type="entry name" value="SENSOR PROTEIN CREC"/>
    <property type="match status" value="1"/>
</dbReference>
<dbReference type="SMART" id="SM00387">
    <property type="entry name" value="HATPase_c"/>
    <property type="match status" value="1"/>
</dbReference>
<feature type="transmembrane region" description="Helical" evidence="8">
    <location>
        <begin position="145"/>
        <end position="169"/>
    </location>
</feature>
<dbReference type="InterPro" id="IPR035965">
    <property type="entry name" value="PAS-like_dom_sf"/>
</dbReference>
<evidence type="ECO:0000256" key="8">
    <source>
        <dbReference type="SAM" id="Phobius"/>
    </source>
</evidence>
<dbReference type="InterPro" id="IPR050980">
    <property type="entry name" value="2C_sensor_his_kinase"/>
</dbReference>
<name>A0ABD5TEF2_9EURY</name>
<dbReference type="CDD" id="cd00075">
    <property type="entry name" value="HATPase"/>
    <property type="match status" value="1"/>
</dbReference>
<dbReference type="InterPro" id="IPR036890">
    <property type="entry name" value="HATPase_C_sf"/>
</dbReference>
<organism evidence="11 12">
    <name type="scientific">Halobaculum halobium</name>
    <dbReference type="NCBI Taxonomy" id="3032281"/>
    <lineage>
        <taxon>Archaea</taxon>
        <taxon>Methanobacteriati</taxon>
        <taxon>Methanobacteriota</taxon>
        <taxon>Stenosarchaea group</taxon>
        <taxon>Halobacteria</taxon>
        <taxon>Halobacteriales</taxon>
        <taxon>Haloferacaceae</taxon>
        <taxon>Halobaculum</taxon>
    </lineage>
</organism>
<dbReference type="PROSITE" id="PS50113">
    <property type="entry name" value="PAC"/>
    <property type="match status" value="1"/>
</dbReference>
<dbReference type="RefSeq" id="WP_284061943.1">
    <property type="nucleotide sequence ID" value="NZ_CP126158.1"/>
</dbReference>
<dbReference type="InterPro" id="IPR003594">
    <property type="entry name" value="HATPase_dom"/>
</dbReference>
<evidence type="ECO:0000256" key="3">
    <source>
        <dbReference type="ARBA" id="ARBA00022679"/>
    </source>
</evidence>
<proteinExistence type="predicted"/>
<feature type="transmembrane region" description="Helical" evidence="8">
    <location>
        <begin position="39"/>
        <end position="59"/>
    </location>
</feature>
<dbReference type="InterPro" id="IPR013767">
    <property type="entry name" value="PAS_fold"/>
</dbReference>
<keyword evidence="5 11" id="KW-0418">Kinase</keyword>
<evidence type="ECO:0000259" key="10">
    <source>
        <dbReference type="PROSITE" id="PS50113"/>
    </source>
</evidence>
<feature type="transmembrane region" description="Helical" evidence="8">
    <location>
        <begin position="181"/>
        <end position="201"/>
    </location>
</feature>
<dbReference type="EMBL" id="JBHSWX010000012">
    <property type="protein sequence ID" value="MFC6787800.1"/>
    <property type="molecule type" value="Genomic_DNA"/>
</dbReference>
<evidence type="ECO:0000256" key="1">
    <source>
        <dbReference type="ARBA" id="ARBA00000085"/>
    </source>
</evidence>
<evidence type="ECO:0000256" key="2">
    <source>
        <dbReference type="ARBA" id="ARBA00012438"/>
    </source>
</evidence>
<evidence type="ECO:0000256" key="6">
    <source>
        <dbReference type="ARBA" id="ARBA00022840"/>
    </source>
</evidence>
<keyword evidence="12" id="KW-1185">Reference proteome</keyword>
<dbReference type="GO" id="GO:0004673">
    <property type="term" value="F:protein histidine kinase activity"/>
    <property type="evidence" value="ECO:0007669"/>
    <property type="project" value="UniProtKB-EC"/>
</dbReference>
<dbReference type="Gene3D" id="3.30.450.20">
    <property type="entry name" value="PAS domain"/>
    <property type="match status" value="1"/>
</dbReference>
<reference evidence="11 12" key="1">
    <citation type="journal article" date="2019" name="Int. J. Syst. Evol. Microbiol.">
        <title>The Global Catalogue of Microorganisms (GCM) 10K type strain sequencing project: providing services to taxonomists for standard genome sequencing and annotation.</title>
        <authorList>
            <consortium name="The Broad Institute Genomics Platform"/>
            <consortium name="The Broad Institute Genome Sequencing Center for Infectious Disease"/>
            <person name="Wu L."/>
            <person name="Ma J."/>
        </authorList>
    </citation>
    <scope>NUCLEOTIDE SEQUENCE [LARGE SCALE GENOMIC DNA]</scope>
    <source>
        <strain evidence="11 12">SYNS20</strain>
    </source>
</reference>
<dbReference type="AlphaFoldDB" id="A0ABD5TEF2"/>
<protein>
    <recommendedName>
        <fullName evidence="2">histidine kinase</fullName>
        <ecNumber evidence="2">2.7.13.3</ecNumber>
    </recommendedName>
</protein>
<dbReference type="Pfam" id="PF16927">
    <property type="entry name" value="HisKA_7TM"/>
    <property type="match status" value="1"/>
</dbReference>
<keyword evidence="4" id="KW-0547">Nucleotide-binding</keyword>
<dbReference type="Gene3D" id="3.30.565.10">
    <property type="entry name" value="Histidine kinase-like ATPase, C-terminal domain"/>
    <property type="match status" value="1"/>
</dbReference>
<accession>A0ABD5TEF2</accession>
<sequence length="604" mass="62760">MSPGGVAIVLLAFLGGATGVIVGGYAWRNRSEPGATEFAVLMAGVAVWSLTYGVALTVFDPVVRLWLEIPLEVGKAIIAPAWLFFALGYTGRGEYVTRRLVAAVAVIPVLTTVLVAATPSHSLMWTAYRIDPTLGTATVSFDPGGWFYLHAGFGWAVIGAGMVFLLEPVISYGERYRDQGLALIVGAAVSFAAHVKAVFFLPPAPALDLTPLTLAFTGVLFGFALFRFDLLGLLPATQTLGRRAAIEDVGVGLVVVDAAGTIVEFNGAARPLLGIGRDGDANGSADGVHEPIDPTSPASDAAAGESLASYVSGVDLSATGPQRIEAADGDGYRVYEATASPIGDHTDRTVGYTVTFADVTDRELRRQRLEVLNRVLRHNLRNDMTVVVGNADLLVDRVGDDERPLADAIARRGRALQRLGEKARDAEAVLADGATAREVAVADLCGGLATRARDSYPDASVGVSVPDGLAVTVAPTVLETVLWNLVENALEHGSAVTVRLSASVTDGGVAFAVADDGPGIPEAELESIRSGTETALTHGSGLGLWVVRWGTRMLGADLSFEERDPTGTLATVTLPPDAPKGPSAPGSAEAEGDGDGGADSEKNG</sequence>
<dbReference type="SUPFAM" id="SSF55785">
    <property type="entry name" value="PYP-like sensor domain (PAS domain)"/>
    <property type="match status" value="1"/>
</dbReference>
<dbReference type="EC" id="2.7.13.3" evidence="2"/>
<keyword evidence="6" id="KW-0067">ATP-binding</keyword>
<evidence type="ECO:0000313" key="11">
    <source>
        <dbReference type="EMBL" id="MFC6787800.1"/>
    </source>
</evidence>
<feature type="region of interest" description="Disordered" evidence="7">
    <location>
        <begin position="564"/>
        <end position="604"/>
    </location>
</feature>
<comment type="catalytic activity">
    <reaction evidence="1">
        <text>ATP + protein L-histidine = ADP + protein N-phospho-L-histidine.</text>
        <dbReference type="EC" id="2.7.13.3"/>
    </reaction>
</comment>
<dbReference type="PANTHER" id="PTHR44936:SF10">
    <property type="entry name" value="SENSOR PROTEIN RSTB"/>
    <property type="match status" value="1"/>
</dbReference>
<feature type="transmembrane region" description="Helical" evidence="8">
    <location>
        <begin position="100"/>
        <end position="125"/>
    </location>
</feature>
<dbReference type="SUPFAM" id="SSF55874">
    <property type="entry name" value="ATPase domain of HSP90 chaperone/DNA topoisomerase II/histidine kinase"/>
    <property type="match status" value="1"/>
</dbReference>
<feature type="domain" description="Histidine kinase" evidence="9">
    <location>
        <begin position="375"/>
        <end position="578"/>
    </location>
</feature>
<dbReference type="PROSITE" id="PS50109">
    <property type="entry name" value="HIS_KIN"/>
    <property type="match status" value="1"/>
</dbReference>
<dbReference type="InterPro" id="IPR004358">
    <property type="entry name" value="Sig_transdc_His_kin-like_C"/>
</dbReference>
<keyword evidence="3" id="KW-0808">Transferase</keyword>
<keyword evidence="8" id="KW-0472">Membrane</keyword>
<feature type="transmembrane region" description="Helical" evidence="8">
    <location>
        <begin position="65"/>
        <end position="88"/>
    </location>
</feature>
<evidence type="ECO:0000256" key="7">
    <source>
        <dbReference type="SAM" id="MobiDB-lite"/>
    </source>
</evidence>
<keyword evidence="8" id="KW-1133">Transmembrane helix</keyword>
<dbReference type="InterPro" id="IPR000700">
    <property type="entry name" value="PAS-assoc_C"/>
</dbReference>
<evidence type="ECO:0000256" key="4">
    <source>
        <dbReference type="ARBA" id="ARBA00022741"/>
    </source>
</evidence>
<dbReference type="Pfam" id="PF00989">
    <property type="entry name" value="PAS"/>
    <property type="match status" value="1"/>
</dbReference>
<dbReference type="PRINTS" id="PR00344">
    <property type="entry name" value="BCTRLSENSOR"/>
</dbReference>
<keyword evidence="8" id="KW-0812">Transmembrane</keyword>
<dbReference type="InterPro" id="IPR005467">
    <property type="entry name" value="His_kinase_dom"/>
</dbReference>
<feature type="transmembrane region" description="Helical" evidence="8">
    <location>
        <begin position="213"/>
        <end position="234"/>
    </location>
</feature>
<evidence type="ECO:0000256" key="5">
    <source>
        <dbReference type="ARBA" id="ARBA00022777"/>
    </source>
</evidence>
<feature type="transmembrane region" description="Helical" evidence="8">
    <location>
        <begin position="6"/>
        <end position="27"/>
    </location>
</feature>
<gene>
    <name evidence="11" type="ORF">ACFQFD_17860</name>
</gene>
<evidence type="ECO:0000313" key="12">
    <source>
        <dbReference type="Proteomes" id="UP001596443"/>
    </source>
</evidence>
<dbReference type="GeneID" id="81210942"/>
<dbReference type="Proteomes" id="UP001596443">
    <property type="component" value="Unassembled WGS sequence"/>
</dbReference>
<dbReference type="GO" id="GO:0005524">
    <property type="term" value="F:ATP binding"/>
    <property type="evidence" value="ECO:0007669"/>
    <property type="project" value="UniProtKB-KW"/>
</dbReference>
<dbReference type="InterPro" id="IPR031621">
    <property type="entry name" value="HisKA_7TM"/>
</dbReference>
<feature type="domain" description="PAC" evidence="10">
    <location>
        <begin position="318"/>
        <end position="371"/>
    </location>
</feature>
<evidence type="ECO:0000259" key="9">
    <source>
        <dbReference type="PROSITE" id="PS50109"/>
    </source>
</evidence>
<comment type="caution">
    <text evidence="11">The sequence shown here is derived from an EMBL/GenBank/DDBJ whole genome shotgun (WGS) entry which is preliminary data.</text>
</comment>
<dbReference type="Pfam" id="PF02518">
    <property type="entry name" value="HATPase_c"/>
    <property type="match status" value="1"/>
</dbReference>